<protein>
    <submittedName>
        <fullName evidence="2">ABC transporter substrate-binding protein</fullName>
    </submittedName>
</protein>
<dbReference type="InterPro" id="IPR054828">
    <property type="entry name" value="Vit_B12_bind_prot"/>
</dbReference>
<reference evidence="2" key="1">
    <citation type="submission" date="2020-05" db="EMBL/GenBank/DDBJ databases">
        <title>Chitinophaga laudate sp. nov., isolated from a tropical peat swamp.</title>
        <authorList>
            <person name="Goh C.B.S."/>
            <person name="Lee M.S."/>
            <person name="Parimannan S."/>
            <person name="Pasbakhsh P."/>
            <person name="Yule C.M."/>
            <person name="Rajandas H."/>
            <person name="Loke S."/>
            <person name="Croft L."/>
            <person name="Tan J.B.L."/>
        </authorList>
    </citation>
    <scope>NUCLEOTIDE SEQUENCE</scope>
    <source>
        <strain evidence="2">Mgbs1</strain>
    </source>
</reference>
<dbReference type="EMBL" id="RIAR02000001">
    <property type="protein sequence ID" value="NSL86017.1"/>
    <property type="molecule type" value="Genomic_DNA"/>
</dbReference>
<name>A0A3S1D2U0_9BACT</name>
<dbReference type="Proteomes" id="UP000281028">
    <property type="component" value="Unassembled WGS sequence"/>
</dbReference>
<evidence type="ECO:0000313" key="3">
    <source>
        <dbReference type="Proteomes" id="UP000281028"/>
    </source>
</evidence>
<dbReference type="OrthoDB" id="9797736at2"/>
<dbReference type="AlphaFoldDB" id="A0A3S1D2U0"/>
<dbReference type="PANTHER" id="PTHR30535:SF34">
    <property type="entry name" value="MOLYBDATE-BINDING PROTEIN MOLA"/>
    <property type="match status" value="1"/>
</dbReference>
<dbReference type="PROSITE" id="PS50983">
    <property type="entry name" value="FE_B12_PBP"/>
    <property type="match status" value="1"/>
</dbReference>
<proteinExistence type="predicted"/>
<comment type="caution">
    <text evidence="2">The sequence shown here is derived from an EMBL/GenBank/DDBJ whole genome shotgun (WGS) entry which is preliminary data.</text>
</comment>
<dbReference type="RefSeq" id="WP_127037344.1">
    <property type="nucleotide sequence ID" value="NZ_JAABOK010000008.1"/>
</dbReference>
<evidence type="ECO:0000256" key="1">
    <source>
        <dbReference type="ARBA" id="ARBA00022729"/>
    </source>
</evidence>
<dbReference type="NCBIfam" id="NF038402">
    <property type="entry name" value="TroA_like"/>
    <property type="match status" value="1"/>
</dbReference>
<dbReference type="InterPro" id="IPR050902">
    <property type="entry name" value="ABC_Transporter_SBP"/>
</dbReference>
<keyword evidence="3" id="KW-1185">Reference proteome</keyword>
<evidence type="ECO:0000313" key="2">
    <source>
        <dbReference type="EMBL" id="NSL86017.1"/>
    </source>
</evidence>
<dbReference type="Gene3D" id="3.40.50.1980">
    <property type="entry name" value="Nitrogenase molybdenum iron protein domain"/>
    <property type="match status" value="2"/>
</dbReference>
<dbReference type="InterPro" id="IPR002491">
    <property type="entry name" value="ABC_transptr_periplasmic_BD"/>
</dbReference>
<dbReference type="SUPFAM" id="SSF53807">
    <property type="entry name" value="Helical backbone' metal receptor"/>
    <property type="match status" value="1"/>
</dbReference>
<gene>
    <name evidence="2" type="ORF">ECE50_004190</name>
</gene>
<sequence length="336" mass="37502">MKHIFMMAALLVYLSACTPGQRPDEEAAITLTDIQGNKVVLNKPAEKIVCLFDPMMDAIYMLQMQHKLVGIPAETYSDKELFTPFSLIDERIRDKRLAIPGSNETANLESIIALKPDLVIAKHMSAGSIRSLREMGIAVYLASSEKYSQVLKELEDIGQLTGAGERAAELAAYTRQQFDAMQSAAAAVPEKDRKKTYFTWAHGRIYATTGRNSMMNDCLEFAGVRNVCTAPVDQPDINAETLISWNPDMIVMWNDPADLFYAKKELSRVTAVEKKAIFNLMPMFFYNPHTLKSLTAAVRIRGWATGQTTEASLEAVREMILKYYGPTTGNQLITLL</sequence>
<keyword evidence="1" id="KW-0732">Signal</keyword>
<dbReference type="PANTHER" id="PTHR30535">
    <property type="entry name" value="VITAMIN B12-BINDING PROTEIN"/>
    <property type="match status" value="1"/>
</dbReference>
<accession>A0A3S1D2U0</accession>
<organism evidence="2 3">
    <name type="scientific">Chitinophaga solisilvae</name>
    <dbReference type="NCBI Taxonomy" id="1233460"/>
    <lineage>
        <taxon>Bacteria</taxon>
        <taxon>Pseudomonadati</taxon>
        <taxon>Bacteroidota</taxon>
        <taxon>Chitinophagia</taxon>
        <taxon>Chitinophagales</taxon>
        <taxon>Chitinophagaceae</taxon>
        <taxon>Chitinophaga</taxon>
    </lineage>
</organism>
<dbReference type="Pfam" id="PF01497">
    <property type="entry name" value="Peripla_BP_2"/>
    <property type="match status" value="1"/>
</dbReference>